<dbReference type="PANTHER" id="PTHR34535:SF3">
    <property type="entry name" value="HYDROGENASE MATURATION FACTOR HYPA"/>
    <property type="match status" value="1"/>
</dbReference>
<keyword evidence="3" id="KW-0479">Metal-binding</keyword>
<comment type="caution">
    <text evidence="5">The sequence shown here is derived from an EMBL/GenBank/DDBJ whole genome shotgun (WGS) entry which is preliminary data.</text>
</comment>
<reference evidence="5 6" key="1">
    <citation type="journal article" date="2019" name="Int. J. Syst. Evol. Microbiol.">
        <title>Methanofervidicoccus abyssi gen. nov., sp. nov., a hydrogenotrophic methanogen, isolated from a hydrothermal vent chimney in the Mid-Cayman Spreading Center, the Caribbean Sea.</title>
        <authorList>
            <person name="Sakai S."/>
            <person name="Takaki Y."/>
            <person name="Miyazaki M."/>
            <person name="Ogawara M."/>
            <person name="Yanagawa K."/>
            <person name="Miyazaki J."/>
            <person name="Takai K."/>
        </authorList>
    </citation>
    <scope>NUCLEOTIDE SEQUENCE [LARGE SCALE GENOMIC DNA]</scope>
    <source>
        <strain evidence="5 6">HHB</strain>
    </source>
</reference>
<evidence type="ECO:0000313" key="5">
    <source>
        <dbReference type="EMBL" id="GBF37011.1"/>
    </source>
</evidence>
<dbReference type="Proteomes" id="UP000290527">
    <property type="component" value="Unassembled WGS sequence"/>
</dbReference>
<keyword evidence="6" id="KW-1185">Reference proteome</keyword>
<dbReference type="InterPro" id="IPR020538">
    <property type="entry name" value="Hydgase_Ni_incorp_HypA/HybF_CS"/>
</dbReference>
<evidence type="ECO:0000313" key="6">
    <source>
        <dbReference type="Proteomes" id="UP000290527"/>
    </source>
</evidence>
<evidence type="ECO:0000256" key="4">
    <source>
        <dbReference type="ARBA" id="ARBA00022833"/>
    </source>
</evidence>
<sequence>MLNTILDTVKNHNFKNVKRVSKINLEIGELTFINVEQLKFAFEVISKSTICEGAEIEVKFIKPYIVCNHCGYRGELDTVDDVIISCPKCGSPSLKIEGGKEFNIKNITVEFEEE</sequence>
<protein>
    <submittedName>
        <fullName evidence="5">Hydrogenase nickel incorporation protein HypA/HybF</fullName>
    </submittedName>
</protein>
<dbReference type="NCBIfam" id="TIGR00100">
    <property type="entry name" value="hypA"/>
    <property type="match status" value="1"/>
</dbReference>
<name>A0A401HS46_9EURY</name>
<dbReference type="Gene3D" id="3.30.2320.80">
    <property type="match status" value="1"/>
</dbReference>
<dbReference type="GO" id="GO:0051604">
    <property type="term" value="P:protein maturation"/>
    <property type="evidence" value="ECO:0007669"/>
    <property type="project" value="InterPro"/>
</dbReference>
<comment type="similarity">
    <text evidence="1">Belongs to the HypA/HybF family.</text>
</comment>
<gene>
    <name evidence="5" type="ORF">MHHB_P1241</name>
</gene>
<keyword evidence="4" id="KW-0862">Zinc</keyword>
<dbReference type="PROSITE" id="PS01249">
    <property type="entry name" value="HYPA"/>
    <property type="match status" value="1"/>
</dbReference>
<dbReference type="PIRSF" id="PIRSF004761">
    <property type="entry name" value="Hydrgn_mat_HypA"/>
    <property type="match status" value="1"/>
</dbReference>
<evidence type="ECO:0000256" key="3">
    <source>
        <dbReference type="ARBA" id="ARBA00022723"/>
    </source>
</evidence>
<dbReference type="PANTHER" id="PTHR34535">
    <property type="entry name" value="HYDROGENASE MATURATION FACTOR HYPA"/>
    <property type="match status" value="1"/>
</dbReference>
<organism evidence="5 6">
    <name type="scientific">Methanofervidicoccus abyssi</name>
    <dbReference type="NCBI Taxonomy" id="2082189"/>
    <lineage>
        <taxon>Archaea</taxon>
        <taxon>Methanobacteriati</taxon>
        <taxon>Methanobacteriota</taxon>
        <taxon>Methanomada group</taxon>
        <taxon>Methanococci</taxon>
        <taxon>Methanococcales</taxon>
        <taxon>Methanofervidicoccus</taxon>
    </lineage>
</organism>
<dbReference type="Pfam" id="PF01155">
    <property type="entry name" value="HypA"/>
    <property type="match status" value="1"/>
</dbReference>
<dbReference type="AlphaFoldDB" id="A0A401HS46"/>
<accession>A0A401HS46</accession>
<dbReference type="GO" id="GO:0016151">
    <property type="term" value="F:nickel cation binding"/>
    <property type="evidence" value="ECO:0007669"/>
    <property type="project" value="InterPro"/>
</dbReference>
<dbReference type="InterPro" id="IPR000688">
    <property type="entry name" value="HypA/HybF"/>
</dbReference>
<dbReference type="GO" id="GO:0008270">
    <property type="term" value="F:zinc ion binding"/>
    <property type="evidence" value="ECO:0007669"/>
    <property type="project" value="TreeGrafter"/>
</dbReference>
<dbReference type="EMBL" id="BFAX01000005">
    <property type="protein sequence ID" value="GBF37011.1"/>
    <property type="molecule type" value="Genomic_DNA"/>
</dbReference>
<evidence type="ECO:0000256" key="2">
    <source>
        <dbReference type="ARBA" id="ARBA00022596"/>
    </source>
</evidence>
<keyword evidence="2" id="KW-0533">Nickel</keyword>
<proteinExistence type="inferred from homology"/>
<evidence type="ECO:0000256" key="1">
    <source>
        <dbReference type="ARBA" id="ARBA00010748"/>
    </source>
</evidence>